<keyword evidence="3" id="KW-1185">Reference proteome</keyword>
<reference evidence="3" key="1">
    <citation type="journal article" date="2019" name="Int. J. Syst. Evol. Microbiol.">
        <title>The Global Catalogue of Microorganisms (GCM) 10K type strain sequencing project: providing services to taxonomists for standard genome sequencing and annotation.</title>
        <authorList>
            <consortium name="The Broad Institute Genomics Platform"/>
            <consortium name="The Broad Institute Genome Sequencing Center for Infectious Disease"/>
            <person name="Wu L."/>
            <person name="Ma J."/>
        </authorList>
    </citation>
    <scope>NUCLEOTIDE SEQUENCE [LARGE SCALE GENOMIC DNA]</scope>
    <source>
        <strain evidence="3">CGMCC 4.7177</strain>
    </source>
</reference>
<proteinExistence type="predicted"/>
<keyword evidence="1" id="KW-0472">Membrane</keyword>
<accession>A0ABW4SJR8</accession>
<dbReference type="Proteomes" id="UP001597218">
    <property type="component" value="Unassembled WGS sequence"/>
</dbReference>
<name>A0ABW4SJR8_9BACL</name>
<gene>
    <name evidence="2" type="ORF">ACFSFY_15230</name>
</gene>
<dbReference type="EMBL" id="JBHUGI010000034">
    <property type="protein sequence ID" value="MFD1929394.1"/>
    <property type="molecule type" value="Genomic_DNA"/>
</dbReference>
<evidence type="ECO:0000313" key="3">
    <source>
        <dbReference type="Proteomes" id="UP001597218"/>
    </source>
</evidence>
<evidence type="ECO:0000313" key="2">
    <source>
        <dbReference type="EMBL" id="MFD1929394.1"/>
    </source>
</evidence>
<protein>
    <submittedName>
        <fullName evidence="2">Uncharacterized protein</fullName>
    </submittedName>
</protein>
<feature type="transmembrane region" description="Helical" evidence="1">
    <location>
        <begin position="27"/>
        <end position="45"/>
    </location>
</feature>
<evidence type="ECO:0000256" key="1">
    <source>
        <dbReference type="SAM" id="Phobius"/>
    </source>
</evidence>
<organism evidence="2 3">
    <name type="scientific">Sporosarcina siberiensis</name>
    <dbReference type="NCBI Taxonomy" id="1365606"/>
    <lineage>
        <taxon>Bacteria</taxon>
        <taxon>Bacillati</taxon>
        <taxon>Bacillota</taxon>
        <taxon>Bacilli</taxon>
        <taxon>Bacillales</taxon>
        <taxon>Caryophanaceae</taxon>
        <taxon>Sporosarcina</taxon>
    </lineage>
</organism>
<comment type="caution">
    <text evidence="2">The sequence shown here is derived from an EMBL/GenBank/DDBJ whole genome shotgun (WGS) entry which is preliminary data.</text>
</comment>
<sequence length="55" mass="6411">MKLYLHILIIAILITLTYYLYGNGLGAIAFSLITIYLAFIAYKQLKEWKKLKSEK</sequence>
<keyword evidence="1" id="KW-0812">Transmembrane</keyword>
<keyword evidence="1" id="KW-1133">Transmembrane helix</keyword>
<feature type="transmembrane region" description="Helical" evidence="1">
    <location>
        <begin position="5"/>
        <end position="21"/>
    </location>
</feature>